<feature type="signal peptide" evidence="1">
    <location>
        <begin position="1"/>
        <end position="22"/>
    </location>
</feature>
<comment type="caution">
    <text evidence="3">The sequence shown here is derived from an EMBL/GenBank/DDBJ whole genome shotgun (WGS) entry which is preliminary data.</text>
</comment>
<proteinExistence type="predicted"/>
<evidence type="ECO:0000313" key="3">
    <source>
        <dbReference type="EMBL" id="MFD2246554.1"/>
    </source>
</evidence>
<organism evidence="3 4">
    <name type="scientific">Pontibacter ruber</name>
    <dbReference type="NCBI Taxonomy" id="1343895"/>
    <lineage>
        <taxon>Bacteria</taxon>
        <taxon>Pseudomonadati</taxon>
        <taxon>Bacteroidota</taxon>
        <taxon>Cytophagia</taxon>
        <taxon>Cytophagales</taxon>
        <taxon>Hymenobacteraceae</taxon>
        <taxon>Pontibacter</taxon>
    </lineage>
</organism>
<dbReference type="InterPro" id="IPR012347">
    <property type="entry name" value="Ferritin-like"/>
</dbReference>
<reference evidence="4" key="1">
    <citation type="journal article" date="2019" name="Int. J. Syst. Evol. Microbiol.">
        <title>The Global Catalogue of Microorganisms (GCM) 10K type strain sequencing project: providing services to taxonomists for standard genome sequencing and annotation.</title>
        <authorList>
            <consortium name="The Broad Institute Genomics Platform"/>
            <consortium name="The Broad Institute Genome Sequencing Center for Infectious Disease"/>
            <person name="Wu L."/>
            <person name="Ma J."/>
        </authorList>
    </citation>
    <scope>NUCLEOTIDE SEQUENCE [LARGE SCALE GENOMIC DNA]</scope>
    <source>
        <strain evidence="4">CGMCC 4.1782</strain>
    </source>
</reference>
<name>A0ABW5CZ79_9BACT</name>
<feature type="chain" id="PRO_5045261711" evidence="1">
    <location>
        <begin position="23"/>
        <end position="195"/>
    </location>
</feature>
<sequence length="195" mass="21686">MTRTILSGMLMAALFLSTGCTPDDSVHQAIEQSKAQLQETGMQNAGVQSMENDIRFAAEAASASLLQVQLGEMALERAVSPEVKALAQRIVSDHKRIAEDLKQVADQRRIVLPTEPGQDHKEIIDLVNSQSGIAFDLAYMNQMVDLHKDLVKQYENAAEEGADINIRTFASKQLPLLRQHRQMAESMEEKINNVR</sequence>
<dbReference type="PROSITE" id="PS51257">
    <property type="entry name" value="PROKAR_LIPOPROTEIN"/>
    <property type="match status" value="1"/>
</dbReference>
<protein>
    <submittedName>
        <fullName evidence="3">DUF4142 domain-containing protein</fullName>
    </submittedName>
</protein>
<evidence type="ECO:0000259" key="2">
    <source>
        <dbReference type="Pfam" id="PF13628"/>
    </source>
</evidence>
<dbReference type="PANTHER" id="PTHR38593:SF1">
    <property type="entry name" value="BLR2558 PROTEIN"/>
    <property type="match status" value="1"/>
</dbReference>
<dbReference type="Pfam" id="PF13628">
    <property type="entry name" value="DUF4142"/>
    <property type="match status" value="1"/>
</dbReference>
<evidence type="ECO:0000313" key="4">
    <source>
        <dbReference type="Proteomes" id="UP001597374"/>
    </source>
</evidence>
<dbReference type="Proteomes" id="UP001597374">
    <property type="component" value="Unassembled WGS sequence"/>
</dbReference>
<keyword evidence="4" id="KW-1185">Reference proteome</keyword>
<accession>A0ABW5CZ79</accession>
<dbReference type="InterPro" id="IPR025419">
    <property type="entry name" value="DUF4142"/>
</dbReference>
<evidence type="ECO:0000256" key="1">
    <source>
        <dbReference type="SAM" id="SignalP"/>
    </source>
</evidence>
<feature type="domain" description="DUF4142" evidence="2">
    <location>
        <begin position="52"/>
        <end position="187"/>
    </location>
</feature>
<gene>
    <name evidence="3" type="ORF">ACFSKP_09835</name>
</gene>
<dbReference type="RefSeq" id="WP_250428341.1">
    <property type="nucleotide sequence ID" value="NZ_JALPRR010000001.1"/>
</dbReference>
<dbReference type="Gene3D" id="1.20.1260.10">
    <property type="match status" value="1"/>
</dbReference>
<dbReference type="EMBL" id="JBHUIM010000001">
    <property type="protein sequence ID" value="MFD2246554.1"/>
    <property type="molecule type" value="Genomic_DNA"/>
</dbReference>
<dbReference type="PANTHER" id="PTHR38593">
    <property type="entry name" value="BLR2558 PROTEIN"/>
    <property type="match status" value="1"/>
</dbReference>
<keyword evidence="1" id="KW-0732">Signal</keyword>